<feature type="domain" description="PucR C-terminal helix-turn-helix" evidence="2">
    <location>
        <begin position="446"/>
        <end position="502"/>
    </location>
</feature>
<dbReference type="PANTHER" id="PTHR33744:SF7">
    <property type="entry name" value="PUCR FAMILY TRANSCRIPTIONAL REGULATOR"/>
    <property type="match status" value="1"/>
</dbReference>
<name>A0ABT2TJH6_9FIRM</name>
<dbReference type="InterPro" id="IPR025736">
    <property type="entry name" value="PucR_C-HTH_dom"/>
</dbReference>
<organism evidence="4 5">
    <name type="scientific">Brotonthovivens ammoniilytica</name>
    <dbReference type="NCBI Taxonomy" id="2981725"/>
    <lineage>
        <taxon>Bacteria</taxon>
        <taxon>Bacillati</taxon>
        <taxon>Bacillota</taxon>
        <taxon>Clostridia</taxon>
        <taxon>Lachnospirales</taxon>
        <taxon>Lachnospiraceae</taxon>
        <taxon>Brotonthovivens</taxon>
    </lineage>
</organism>
<evidence type="ECO:0000259" key="3">
    <source>
        <dbReference type="Pfam" id="PF17853"/>
    </source>
</evidence>
<evidence type="ECO:0000313" key="5">
    <source>
        <dbReference type="Proteomes" id="UP001652442"/>
    </source>
</evidence>
<evidence type="ECO:0000313" key="4">
    <source>
        <dbReference type="EMBL" id="MCU6761792.1"/>
    </source>
</evidence>
<proteinExistence type="inferred from homology"/>
<comment type="similarity">
    <text evidence="1">Belongs to the CdaR family.</text>
</comment>
<evidence type="ECO:0000256" key="1">
    <source>
        <dbReference type="ARBA" id="ARBA00006754"/>
    </source>
</evidence>
<dbReference type="InterPro" id="IPR041522">
    <property type="entry name" value="CdaR_GGDEF"/>
</dbReference>
<reference evidence="4 5" key="1">
    <citation type="journal article" date="2021" name="ISME Commun">
        <title>Automated analysis of genomic sequences facilitates high-throughput and comprehensive description of bacteria.</title>
        <authorList>
            <person name="Hitch T.C.A."/>
        </authorList>
    </citation>
    <scope>NUCLEOTIDE SEQUENCE [LARGE SCALE GENOMIC DNA]</scope>
    <source>
        <strain evidence="4 5">Sanger_109</strain>
    </source>
</reference>
<dbReference type="InterPro" id="IPR051448">
    <property type="entry name" value="CdaR-like_regulators"/>
</dbReference>
<evidence type="ECO:0000259" key="2">
    <source>
        <dbReference type="Pfam" id="PF13556"/>
    </source>
</evidence>
<dbReference type="Pfam" id="PF13556">
    <property type="entry name" value="HTH_30"/>
    <property type="match status" value="1"/>
</dbReference>
<dbReference type="Pfam" id="PF17853">
    <property type="entry name" value="GGDEF_2"/>
    <property type="match status" value="1"/>
</dbReference>
<gene>
    <name evidence="4" type="ORF">OCV88_05485</name>
</gene>
<dbReference type="RefSeq" id="WP_262590779.1">
    <property type="nucleotide sequence ID" value="NZ_JAOQJQ010000002.1"/>
</dbReference>
<protein>
    <submittedName>
        <fullName evidence="4">Helix-turn-helix domain-containing protein</fullName>
    </submittedName>
</protein>
<dbReference type="Gene3D" id="1.10.10.2840">
    <property type="entry name" value="PucR C-terminal helix-turn-helix domain"/>
    <property type="match status" value="1"/>
</dbReference>
<dbReference type="Proteomes" id="UP001652442">
    <property type="component" value="Unassembled WGS sequence"/>
</dbReference>
<dbReference type="InterPro" id="IPR042070">
    <property type="entry name" value="PucR_C-HTH_sf"/>
</dbReference>
<keyword evidence="5" id="KW-1185">Reference proteome</keyword>
<feature type="domain" description="CdaR GGDEF-like" evidence="3">
    <location>
        <begin position="274"/>
        <end position="392"/>
    </location>
</feature>
<dbReference type="PANTHER" id="PTHR33744">
    <property type="entry name" value="CARBOHYDRATE DIACID REGULATOR"/>
    <property type="match status" value="1"/>
</dbReference>
<comment type="caution">
    <text evidence="4">The sequence shown here is derived from an EMBL/GenBank/DDBJ whole genome shotgun (WGS) entry which is preliminary data.</text>
</comment>
<dbReference type="EMBL" id="JAOQJQ010000002">
    <property type="protein sequence ID" value="MCU6761792.1"/>
    <property type="molecule type" value="Genomic_DNA"/>
</dbReference>
<accession>A0ABT2TJH6</accession>
<sequence>MIKLKSIIQHIVETFQIIIIESYEEERLINRVDILTKDTIYDFNTLYLKPDSSAALSIPSDAHQYILLTDAQSNEAFCQVRMNRSPEVHILYTVINEYLKLESLIENHSNQLYHALYYGHGLKDVVSKAESFLKHPISICDASYNIIETSQLMNQMPYGIERSQSRTFLTASEVESLKRLQIEDRIYENKRAFFSKTEDHPDNNWIFCAIRIQNVMAGYVAVCLEADIDATPYELKITTALADACAIEMQKHDFFITRSGLKYENFLIDLLEGRFHDVNLISSRLELLDRRFCQFFCLIVLACTEPHDSTLFNKRQMATLRTVYPNSMSVVYQDTIVLFLNQDKPILLDEEFVAPLKNFAQLNHMKAGISQPFADILKINSFYGQALHTLELGDAMHSKDLLFFGSDLLPQYLFSNTDYTGLEIGIHHHLKQLMDYDRINHTEFIPSLRAYLDNDRNAAKTAEYLHVHRSTFFYRIKKIEELLNISITDSKLLFLYELSFKIWDYLSR</sequence>